<reference evidence="2 3" key="1">
    <citation type="journal article" date="2018" name="Nat. Ecol. Evol.">
        <title>Pezizomycetes genomes reveal the molecular basis of ectomycorrhizal truffle lifestyle.</title>
        <authorList>
            <person name="Murat C."/>
            <person name="Payen T."/>
            <person name="Noel B."/>
            <person name="Kuo A."/>
            <person name="Morin E."/>
            <person name="Chen J."/>
            <person name="Kohler A."/>
            <person name="Krizsan K."/>
            <person name="Balestrini R."/>
            <person name="Da Silva C."/>
            <person name="Montanini B."/>
            <person name="Hainaut M."/>
            <person name="Levati E."/>
            <person name="Barry K.W."/>
            <person name="Belfiori B."/>
            <person name="Cichocki N."/>
            <person name="Clum A."/>
            <person name="Dockter R.B."/>
            <person name="Fauchery L."/>
            <person name="Guy J."/>
            <person name="Iotti M."/>
            <person name="Le Tacon F."/>
            <person name="Lindquist E.A."/>
            <person name="Lipzen A."/>
            <person name="Malagnac F."/>
            <person name="Mello A."/>
            <person name="Molinier V."/>
            <person name="Miyauchi S."/>
            <person name="Poulain J."/>
            <person name="Riccioni C."/>
            <person name="Rubini A."/>
            <person name="Sitrit Y."/>
            <person name="Splivallo R."/>
            <person name="Traeger S."/>
            <person name="Wang M."/>
            <person name="Zifcakova L."/>
            <person name="Wipf D."/>
            <person name="Zambonelli A."/>
            <person name="Paolocci F."/>
            <person name="Nowrousian M."/>
            <person name="Ottonello S."/>
            <person name="Baldrian P."/>
            <person name="Spatafora J.W."/>
            <person name="Henrissat B."/>
            <person name="Nagy L.G."/>
            <person name="Aury J.M."/>
            <person name="Wincker P."/>
            <person name="Grigoriev I.V."/>
            <person name="Bonfante P."/>
            <person name="Martin F.M."/>
        </authorList>
    </citation>
    <scope>NUCLEOTIDE SEQUENCE [LARGE SCALE GENOMIC DNA]</scope>
    <source>
        <strain evidence="2 3">RN42</strain>
    </source>
</reference>
<evidence type="ECO:0000313" key="2">
    <source>
        <dbReference type="EMBL" id="RPA75390.1"/>
    </source>
</evidence>
<sequence>MLTYQRNSRTSLNAASGWIDRPEDYLKPSQRNQTSADKEEEPTEDYLRFTHEWRWQPELNTPLTFAVWRIIRTSKMKEALLTYSEDVEWKNGHAIYSRRYMARESERIDTRMGIFHYTSITTHITLTLLLTLNQKIPRSSNPKSSPTYSKHHGLNAKKTRKEEKYNPTAVLWLETRRRTRMHEGGCDVQHYNLAARIRKVYKPANFIAASHGRGKHYERLHYTASIRITSKIQLHTSSLDAVWKDRLDHALRAWTYEHMGMNRISEFKIMCHNLTECTFAPIVNDRKGINRTRKYYHKAALLQIENDGRQ</sequence>
<name>A0A3N4HUA4_ASCIM</name>
<feature type="compositionally biased region" description="Polar residues" evidence="1">
    <location>
        <begin position="137"/>
        <end position="148"/>
    </location>
</feature>
<accession>A0A3N4HUA4</accession>
<keyword evidence="3" id="KW-1185">Reference proteome</keyword>
<evidence type="ECO:0000313" key="3">
    <source>
        <dbReference type="Proteomes" id="UP000275078"/>
    </source>
</evidence>
<gene>
    <name evidence="2" type="ORF">BJ508DRAFT_311986</name>
</gene>
<feature type="compositionally biased region" description="Basic residues" evidence="1">
    <location>
        <begin position="149"/>
        <end position="159"/>
    </location>
</feature>
<dbReference type="EMBL" id="ML119764">
    <property type="protein sequence ID" value="RPA75390.1"/>
    <property type="molecule type" value="Genomic_DNA"/>
</dbReference>
<dbReference type="Proteomes" id="UP000275078">
    <property type="component" value="Unassembled WGS sequence"/>
</dbReference>
<dbReference type="AlphaFoldDB" id="A0A3N4HUA4"/>
<feature type="region of interest" description="Disordered" evidence="1">
    <location>
        <begin position="137"/>
        <end position="161"/>
    </location>
</feature>
<proteinExistence type="predicted"/>
<organism evidence="2 3">
    <name type="scientific">Ascobolus immersus RN42</name>
    <dbReference type="NCBI Taxonomy" id="1160509"/>
    <lineage>
        <taxon>Eukaryota</taxon>
        <taxon>Fungi</taxon>
        <taxon>Dikarya</taxon>
        <taxon>Ascomycota</taxon>
        <taxon>Pezizomycotina</taxon>
        <taxon>Pezizomycetes</taxon>
        <taxon>Pezizales</taxon>
        <taxon>Ascobolaceae</taxon>
        <taxon>Ascobolus</taxon>
    </lineage>
</organism>
<evidence type="ECO:0000256" key="1">
    <source>
        <dbReference type="SAM" id="MobiDB-lite"/>
    </source>
</evidence>
<protein>
    <submittedName>
        <fullName evidence="2">Uncharacterized protein</fullName>
    </submittedName>
</protein>
<feature type="region of interest" description="Disordered" evidence="1">
    <location>
        <begin position="23"/>
        <end position="43"/>
    </location>
</feature>